<dbReference type="CDD" id="cd00130">
    <property type="entry name" value="PAS"/>
    <property type="match status" value="1"/>
</dbReference>
<dbReference type="SUPFAM" id="SSF47384">
    <property type="entry name" value="Homodimeric domain of signal transducing histidine kinase"/>
    <property type="match status" value="1"/>
</dbReference>
<dbReference type="PROSITE" id="PS50885">
    <property type="entry name" value="HAMP"/>
    <property type="match status" value="1"/>
</dbReference>
<keyword evidence="8" id="KW-0547">Nucleotide-binding</keyword>
<evidence type="ECO:0000256" key="3">
    <source>
        <dbReference type="ARBA" id="ARBA00012438"/>
    </source>
</evidence>
<dbReference type="Pfam" id="PF00672">
    <property type="entry name" value="HAMP"/>
    <property type="match status" value="1"/>
</dbReference>
<dbReference type="InterPro" id="IPR045671">
    <property type="entry name" value="NtrY-like_N"/>
</dbReference>
<feature type="transmembrane region" description="Helical" evidence="14">
    <location>
        <begin position="85"/>
        <end position="104"/>
    </location>
</feature>
<name>A0AA43Q1Q7_9GAMM</name>
<evidence type="ECO:0000256" key="10">
    <source>
        <dbReference type="ARBA" id="ARBA00022840"/>
    </source>
</evidence>
<keyword evidence="12" id="KW-0902">Two-component regulatory system</keyword>
<dbReference type="InterPro" id="IPR036097">
    <property type="entry name" value="HisK_dim/P_sf"/>
</dbReference>
<feature type="domain" description="HAMP" evidence="16">
    <location>
        <begin position="304"/>
        <end position="356"/>
    </location>
</feature>
<dbReference type="Pfam" id="PF08448">
    <property type="entry name" value="PAS_4"/>
    <property type="match status" value="1"/>
</dbReference>
<feature type="domain" description="Histidine kinase" evidence="15">
    <location>
        <begin position="500"/>
        <end position="731"/>
    </location>
</feature>
<dbReference type="Gene3D" id="3.30.450.20">
    <property type="entry name" value="PAS domain"/>
    <property type="match status" value="1"/>
</dbReference>
<keyword evidence="9" id="KW-0418">Kinase</keyword>
<evidence type="ECO:0000259" key="16">
    <source>
        <dbReference type="PROSITE" id="PS50885"/>
    </source>
</evidence>
<dbReference type="CDD" id="cd06225">
    <property type="entry name" value="HAMP"/>
    <property type="match status" value="1"/>
</dbReference>
<dbReference type="GO" id="GO:0005524">
    <property type="term" value="F:ATP binding"/>
    <property type="evidence" value="ECO:0007669"/>
    <property type="project" value="UniProtKB-KW"/>
</dbReference>
<feature type="transmembrane region" description="Helical" evidence="14">
    <location>
        <begin position="40"/>
        <end position="65"/>
    </location>
</feature>
<dbReference type="GO" id="GO:0005886">
    <property type="term" value="C:plasma membrane"/>
    <property type="evidence" value="ECO:0007669"/>
    <property type="project" value="UniProtKB-SubCell"/>
</dbReference>
<dbReference type="SUPFAM" id="SSF55785">
    <property type="entry name" value="PYP-like sensor domain (PAS domain)"/>
    <property type="match status" value="1"/>
</dbReference>
<dbReference type="Pfam" id="PF00512">
    <property type="entry name" value="HisKA"/>
    <property type="match status" value="1"/>
</dbReference>
<dbReference type="CDD" id="cd00075">
    <property type="entry name" value="HATPase"/>
    <property type="match status" value="1"/>
</dbReference>
<comment type="subcellular location">
    <subcellularLocation>
        <location evidence="2">Cell membrane</location>
        <topology evidence="2">Multi-pass membrane protein</topology>
    </subcellularLocation>
</comment>
<dbReference type="InterPro" id="IPR003661">
    <property type="entry name" value="HisK_dim/P_dom"/>
</dbReference>
<evidence type="ECO:0000256" key="6">
    <source>
        <dbReference type="ARBA" id="ARBA00022679"/>
    </source>
</evidence>
<dbReference type="SUPFAM" id="SSF158472">
    <property type="entry name" value="HAMP domain-like"/>
    <property type="match status" value="1"/>
</dbReference>
<dbReference type="SMART" id="SM00388">
    <property type="entry name" value="HisKA"/>
    <property type="match status" value="1"/>
</dbReference>
<dbReference type="Gene3D" id="3.30.565.10">
    <property type="entry name" value="Histidine kinase-like ATPase, C-terminal domain"/>
    <property type="match status" value="1"/>
</dbReference>
<sequence length="732" mass="81755">MAFDKIKPPVSLSILVLFGLILLLLQLMSSATQESSELSAMYSWLLLVNALGSVVLLGLVGANIYSLARQLKKREAGSRLTTRMVSLFVVLALAPAVIVFYFSMQFLHQGIDSWFNVEIDRAMEDALELSQASLDQRMRWHLRQTQQLTARLVDAPETLVTLEMENLRQLSGASEMTLFSRQGRIMASSSINPSDILPSLPDEHVWLQLRRNTEFVALAPVREDELMIRVIVTVKTREPQYLQALYPVPIRIADLADSVEFAFVRYQEMNFLRDSLKLSFSLTLSLVLLMSLLAAIWVAFISIRNIIAPVKALVKGTQAVASGHYDRDLPVTAQDDLGFLVESFNEMTHRIARASAATRMAGIEVENQRAYLETILANLTAGVISFDTVYKIRTANQAAYRIFHVHVNQFVGRTLLELVQSYAELTEPLKSIQRLLEQADDIWQQRIAFLGPNGRQELLCRGTPLFSQEGHRVGAVVVFDDVTDLIQAQKNAAWGEVARRLAHEIKNPLTPIQLSAERLQHKLADKLNDIDAGILQRSTTTIVQQVEAMKEMVDDFSEYAKPSKKQTVDIDLPRLVQEVLALYVLKSGVKFKADYDTGLLMVKGDPVSIRQVLHNLIKNALEAIDGKGLIEISLHRVQKNNTDFIEIAIYDDGPGIKDEQIEQIFEPYVTTKARGTGLGLAIVKKIIEEHGGAIWVDTSRRLPGTAEVSPSVGNRCDKVGAGFIIQLPACNF</sequence>
<dbReference type="SUPFAM" id="SSF55874">
    <property type="entry name" value="ATPase domain of HSP90 chaperone/DNA topoisomerase II/histidine kinase"/>
    <property type="match status" value="1"/>
</dbReference>
<reference evidence="17" key="1">
    <citation type="submission" date="2023-01" db="EMBL/GenBank/DDBJ databases">
        <title>Biogeochemical cycle of methane in antarctic sediments.</title>
        <authorList>
            <person name="Roldan D.M."/>
            <person name="Menes R.J."/>
        </authorList>
    </citation>
    <scope>NUCLEOTIDE SEQUENCE [LARGE SCALE GENOMIC DNA]</scope>
    <source>
        <strain evidence="17">K-2018 MAG008</strain>
    </source>
</reference>
<dbReference type="Pfam" id="PF19312">
    <property type="entry name" value="NtrY_N"/>
    <property type="match status" value="1"/>
</dbReference>
<dbReference type="GO" id="GO:0000155">
    <property type="term" value="F:phosphorelay sensor kinase activity"/>
    <property type="evidence" value="ECO:0007669"/>
    <property type="project" value="InterPro"/>
</dbReference>
<keyword evidence="11 14" id="KW-1133">Transmembrane helix</keyword>
<evidence type="ECO:0000313" key="17">
    <source>
        <dbReference type="EMBL" id="MDI1230099.1"/>
    </source>
</evidence>
<dbReference type="CDD" id="cd00082">
    <property type="entry name" value="HisKA"/>
    <property type="match status" value="1"/>
</dbReference>
<dbReference type="InterPro" id="IPR003594">
    <property type="entry name" value="HATPase_dom"/>
</dbReference>
<dbReference type="GO" id="GO:0007234">
    <property type="term" value="P:osmosensory signaling via phosphorelay pathway"/>
    <property type="evidence" value="ECO:0007669"/>
    <property type="project" value="TreeGrafter"/>
</dbReference>
<dbReference type="InterPro" id="IPR005467">
    <property type="entry name" value="His_kinase_dom"/>
</dbReference>
<evidence type="ECO:0000259" key="15">
    <source>
        <dbReference type="PROSITE" id="PS50109"/>
    </source>
</evidence>
<dbReference type="InterPro" id="IPR017232">
    <property type="entry name" value="NtrY"/>
</dbReference>
<dbReference type="InterPro" id="IPR036890">
    <property type="entry name" value="HATPase_C_sf"/>
</dbReference>
<evidence type="ECO:0000313" key="18">
    <source>
        <dbReference type="Proteomes" id="UP001160519"/>
    </source>
</evidence>
<dbReference type="Gene3D" id="6.10.340.10">
    <property type="match status" value="1"/>
</dbReference>
<dbReference type="PANTHER" id="PTHR42878">
    <property type="entry name" value="TWO-COMPONENT HISTIDINE KINASE"/>
    <property type="match status" value="1"/>
</dbReference>
<evidence type="ECO:0000256" key="2">
    <source>
        <dbReference type="ARBA" id="ARBA00004651"/>
    </source>
</evidence>
<evidence type="ECO:0000256" key="5">
    <source>
        <dbReference type="ARBA" id="ARBA00022553"/>
    </source>
</evidence>
<dbReference type="Proteomes" id="UP001160519">
    <property type="component" value="Unassembled WGS sequence"/>
</dbReference>
<dbReference type="InterPro" id="IPR000014">
    <property type="entry name" value="PAS"/>
</dbReference>
<dbReference type="InterPro" id="IPR003660">
    <property type="entry name" value="HAMP_dom"/>
</dbReference>
<feature type="transmembrane region" description="Helical" evidence="14">
    <location>
        <begin position="278"/>
        <end position="301"/>
    </location>
</feature>
<evidence type="ECO:0000256" key="11">
    <source>
        <dbReference type="ARBA" id="ARBA00022989"/>
    </source>
</evidence>
<dbReference type="Gene3D" id="1.10.287.130">
    <property type="match status" value="1"/>
</dbReference>
<dbReference type="InterPro" id="IPR004358">
    <property type="entry name" value="Sig_transdc_His_kin-like_C"/>
</dbReference>
<gene>
    <name evidence="17" type="ORF">PSU93_02995</name>
</gene>
<evidence type="ECO:0000256" key="8">
    <source>
        <dbReference type="ARBA" id="ARBA00022741"/>
    </source>
</evidence>
<dbReference type="EMBL" id="JAQSDF010000005">
    <property type="protein sequence ID" value="MDI1230099.1"/>
    <property type="molecule type" value="Genomic_DNA"/>
</dbReference>
<keyword evidence="4" id="KW-1003">Cell membrane</keyword>
<evidence type="ECO:0000256" key="4">
    <source>
        <dbReference type="ARBA" id="ARBA00022475"/>
    </source>
</evidence>
<dbReference type="PANTHER" id="PTHR42878:SF7">
    <property type="entry name" value="SENSOR HISTIDINE KINASE GLRK"/>
    <property type="match status" value="1"/>
</dbReference>
<dbReference type="GO" id="GO:0000156">
    <property type="term" value="F:phosphorelay response regulator activity"/>
    <property type="evidence" value="ECO:0007669"/>
    <property type="project" value="TreeGrafter"/>
</dbReference>
<dbReference type="PIRSF" id="PIRSF037532">
    <property type="entry name" value="STHK_NtrY"/>
    <property type="match status" value="1"/>
</dbReference>
<evidence type="ECO:0000256" key="9">
    <source>
        <dbReference type="ARBA" id="ARBA00022777"/>
    </source>
</evidence>
<protein>
    <recommendedName>
        <fullName evidence="3">histidine kinase</fullName>
        <ecNumber evidence="3">2.7.13.3</ecNumber>
    </recommendedName>
</protein>
<dbReference type="SMART" id="SM00387">
    <property type="entry name" value="HATPase_c"/>
    <property type="match status" value="1"/>
</dbReference>
<dbReference type="InterPro" id="IPR035965">
    <property type="entry name" value="PAS-like_dom_sf"/>
</dbReference>
<dbReference type="InterPro" id="IPR050351">
    <property type="entry name" value="BphY/WalK/GraS-like"/>
</dbReference>
<evidence type="ECO:0000256" key="13">
    <source>
        <dbReference type="ARBA" id="ARBA00023136"/>
    </source>
</evidence>
<keyword evidence="18" id="KW-1185">Reference proteome</keyword>
<dbReference type="SMART" id="SM00304">
    <property type="entry name" value="HAMP"/>
    <property type="match status" value="1"/>
</dbReference>
<evidence type="ECO:0000256" key="1">
    <source>
        <dbReference type="ARBA" id="ARBA00000085"/>
    </source>
</evidence>
<dbReference type="Pfam" id="PF02518">
    <property type="entry name" value="HATPase_c"/>
    <property type="match status" value="1"/>
</dbReference>
<dbReference type="EC" id="2.7.13.3" evidence="3"/>
<comment type="caution">
    <text evidence="17">The sequence shown here is derived from an EMBL/GenBank/DDBJ whole genome shotgun (WGS) entry which is preliminary data.</text>
</comment>
<keyword evidence="10 17" id="KW-0067">ATP-binding</keyword>
<dbReference type="PROSITE" id="PS50109">
    <property type="entry name" value="HIS_KIN"/>
    <property type="match status" value="1"/>
</dbReference>
<organism evidence="17 18">
    <name type="scientific">Candidatus Methylobacter titanis</name>
    <dbReference type="NCBI Taxonomy" id="3053457"/>
    <lineage>
        <taxon>Bacteria</taxon>
        <taxon>Pseudomonadati</taxon>
        <taxon>Pseudomonadota</taxon>
        <taxon>Gammaproteobacteria</taxon>
        <taxon>Methylococcales</taxon>
        <taxon>Methylococcaceae</taxon>
        <taxon>Methylobacter</taxon>
    </lineage>
</organism>
<dbReference type="InterPro" id="IPR013656">
    <property type="entry name" value="PAS_4"/>
</dbReference>
<comment type="catalytic activity">
    <reaction evidence="1">
        <text>ATP + protein L-histidine = ADP + protein N-phospho-L-histidine.</text>
        <dbReference type="EC" id="2.7.13.3"/>
    </reaction>
</comment>
<keyword evidence="6" id="KW-0808">Transferase</keyword>
<dbReference type="PRINTS" id="PR00344">
    <property type="entry name" value="BCTRLSENSOR"/>
</dbReference>
<dbReference type="AlphaFoldDB" id="A0AA43Q1Q7"/>
<keyword evidence="13 14" id="KW-0472">Membrane</keyword>
<evidence type="ECO:0000256" key="7">
    <source>
        <dbReference type="ARBA" id="ARBA00022692"/>
    </source>
</evidence>
<accession>A0AA43Q1Q7</accession>
<proteinExistence type="predicted"/>
<evidence type="ECO:0000256" key="12">
    <source>
        <dbReference type="ARBA" id="ARBA00023012"/>
    </source>
</evidence>
<dbReference type="SMART" id="SM00091">
    <property type="entry name" value="PAS"/>
    <property type="match status" value="1"/>
</dbReference>
<evidence type="ECO:0000256" key="14">
    <source>
        <dbReference type="SAM" id="Phobius"/>
    </source>
</evidence>
<keyword evidence="7 14" id="KW-0812">Transmembrane</keyword>
<keyword evidence="5" id="KW-0597">Phosphoprotein</keyword>
<dbReference type="GO" id="GO:0030295">
    <property type="term" value="F:protein kinase activator activity"/>
    <property type="evidence" value="ECO:0007669"/>
    <property type="project" value="TreeGrafter"/>
</dbReference>